<sequence>MKKKPQFKTIDELFSALLKKDPDALSDILLSPMRKSMDNYKDTLFQKYQKADKGLQ</sequence>
<gene>
    <name evidence="1" type="ORF">LCGC14_2584340</name>
</gene>
<organism evidence="1">
    <name type="scientific">marine sediment metagenome</name>
    <dbReference type="NCBI Taxonomy" id="412755"/>
    <lineage>
        <taxon>unclassified sequences</taxon>
        <taxon>metagenomes</taxon>
        <taxon>ecological metagenomes</taxon>
    </lineage>
</organism>
<protein>
    <submittedName>
        <fullName evidence="1">Uncharacterized protein</fullName>
    </submittedName>
</protein>
<dbReference type="AlphaFoldDB" id="A0A0F9ADE6"/>
<dbReference type="EMBL" id="LAZR01043221">
    <property type="protein sequence ID" value="KKL07604.1"/>
    <property type="molecule type" value="Genomic_DNA"/>
</dbReference>
<proteinExistence type="predicted"/>
<reference evidence="1" key="1">
    <citation type="journal article" date="2015" name="Nature">
        <title>Complex archaea that bridge the gap between prokaryotes and eukaryotes.</title>
        <authorList>
            <person name="Spang A."/>
            <person name="Saw J.H."/>
            <person name="Jorgensen S.L."/>
            <person name="Zaremba-Niedzwiedzka K."/>
            <person name="Martijn J."/>
            <person name="Lind A.E."/>
            <person name="van Eijk R."/>
            <person name="Schleper C."/>
            <person name="Guy L."/>
            <person name="Ettema T.J."/>
        </authorList>
    </citation>
    <scope>NUCLEOTIDE SEQUENCE</scope>
</reference>
<accession>A0A0F9ADE6</accession>
<feature type="non-terminal residue" evidence="1">
    <location>
        <position position="56"/>
    </location>
</feature>
<evidence type="ECO:0000313" key="1">
    <source>
        <dbReference type="EMBL" id="KKL07604.1"/>
    </source>
</evidence>
<name>A0A0F9ADE6_9ZZZZ</name>
<comment type="caution">
    <text evidence="1">The sequence shown here is derived from an EMBL/GenBank/DDBJ whole genome shotgun (WGS) entry which is preliminary data.</text>
</comment>